<comment type="caution">
    <text evidence="1">The sequence shown here is derived from an EMBL/GenBank/DDBJ whole genome shotgun (WGS) entry which is preliminary data.</text>
</comment>
<dbReference type="AlphaFoldDB" id="A0A845QQ54"/>
<keyword evidence="2" id="KW-1185">Reference proteome</keyword>
<accession>A0A845QQ54</accession>
<dbReference type="Proteomes" id="UP000446866">
    <property type="component" value="Unassembled WGS sequence"/>
</dbReference>
<proteinExistence type="predicted"/>
<sequence>MDLLEKVKERLKTFGYEVTEEDSLALAFGIEKVAQSIRNECNQPKVPQELEYVHIDWVCSDFLETKYSFGLLNLESLDLGEALASVSEGDVSISFDNALSDDAKFQILLKRLSETGKDELLCFRRLRW</sequence>
<dbReference type="EMBL" id="QXWK01000020">
    <property type="protein sequence ID" value="NBH62168.1"/>
    <property type="molecule type" value="Genomic_DNA"/>
</dbReference>
<evidence type="ECO:0000313" key="1">
    <source>
        <dbReference type="EMBL" id="NBH62168.1"/>
    </source>
</evidence>
<name>A0A845QQ54_9FIRM</name>
<evidence type="ECO:0000313" key="2">
    <source>
        <dbReference type="Proteomes" id="UP000446866"/>
    </source>
</evidence>
<organism evidence="1 2">
    <name type="scientific">Anaerotruncus colihominis</name>
    <dbReference type="NCBI Taxonomy" id="169435"/>
    <lineage>
        <taxon>Bacteria</taxon>
        <taxon>Bacillati</taxon>
        <taxon>Bacillota</taxon>
        <taxon>Clostridia</taxon>
        <taxon>Eubacteriales</taxon>
        <taxon>Oscillospiraceae</taxon>
        <taxon>Anaerotruncus</taxon>
    </lineage>
</organism>
<protein>
    <submittedName>
        <fullName evidence="1">Uncharacterized protein</fullName>
    </submittedName>
</protein>
<gene>
    <name evidence="1" type="ORF">D0435_10935</name>
</gene>
<reference evidence="1 2" key="1">
    <citation type="submission" date="2018-08" db="EMBL/GenBank/DDBJ databases">
        <title>Murine metabolic-syndrome-specific gut microbial biobank.</title>
        <authorList>
            <person name="Liu C."/>
        </authorList>
    </citation>
    <scope>NUCLEOTIDE SEQUENCE [LARGE SCALE GENOMIC DNA]</scope>
    <source>
        <strain evidence="1 2">28</strain>
    </source>
</reference>